<name>A0A4R6GFR7_9BURK</name>
<sequence>MPTTLKVVGNFLDWQTMKNFIKPLLATACCAALLVSSVAQAHYLWLESGKTDASLYYGEVDVQLREKSPGKLDRISGLQAFVPNGSDVKSVNVNRTATHLGIASGKASTVLALEESLAVADLTKHNLGMAKSNYYARLGQPLASGTTSPLVLDIAQGSKANSFVLLYRGQPLKNAKLEVIAPNTWMQEHHTNEQGIVEINTPWRGQYVMHVLHIDKTAGEFAGKPYDNLRNHLTYTFVKSKGANAGPVQPPKHPMD</sequence>
<protein>
    <submittedName>
        <fullName evidence="2">Putative GH25 family protein</fullName>
    </submittedName>
</protein>
<feature type="signal peptide" evidence="1">
    <location>
        <begin position="1"/>
        <end position="41"/>
    </location>
</feature>
<comment type="caution">
    <text evidence="2">The sequence shown here is derived from an EMBL/GenBank/DDBJ whole genome shotgun (WGS) entry which is preliminary data.</text>
</comment>
<dbReference type="EMBL" id="SNWF01000004">
    <property type="protein sequence ID" value="TDN93749.1"/>
    <property type="molecule type" value="Genomic_DNA"/>
</dbReference>
<accession>A0A4R6GFR7</accession>
<organism evidence="2 3">
    <name type="scientific">Herminiimonas fonticola</name>
    <dbReference type="NCBI Taxonomy" id="303380"/>
    <lineage>
        <taxon>Bacteria</taxon>
        <taxon>Pseudomonadati</taxon>
        <taxon>Pseudomonadota</taxon>
        <taxon>Betaproteobacteria</taxon>
        <taxon>Burkholderiales</taxon>
        <taxon>Oxalobacteraceae</taxon>
        <taxon>Herminiimonas</taxon>
    </lineage>
</organism>
<evidence type="ECO:0000313" key="2">
    <source>
        <dbReference type="EMBL" id="TDN93749.1"/>
    </source>
</evidence>
<feature type="chain" id="PRO_5020686916" evidence="1">
    <location>
        <begin position="42"/>
        <end position="256"/>
    </location>
</feature>
<keyword evidence="3" id="KW-1185">Reference proteome</keyword>
<dbReference type="AlphaFoldDB" id="A0A4R6GFR7"/>
<evidence type="ECO:0000256" key="1">
    <source>
        <dbReference type="SAM" id="SignalP"/>
    </source>
</evidence>
<reference evidence="2 3" key="1">
    <citation type="submission" date="2019-03" db="EMBL/GenBank/DDBJ databases">
        <title>Genomic Encyclopedia of Type Strains, Phase IV (KMG-IV): sequencing the most valuable type-strain genomes for metagenomic binning, comparative biology and taxonomic classification.</title>
        <authorList>
            <person name="Goeker M."/>
        </authorList>
    </citation>
    <scope>NUCLEOTIDE SEQUENCE [LARGE SCALE GENOMIC DNA]</scope>
    <source>
        <strain evidence="2 3">DSM 18555</strain>
    </source>
</reference>
<proteinExistence type="predicted"/>
<gene>
    <name evidence="2" type="ORF">EV677_0279</name>
</gene>
<evidence type="ECO:0000313" key="3">
    <source>
        <dbReference type="Proteomes" id="UP000294737"/>
    </source>
</evidence>
<keyword evidence="1" id="KW-0732">Signal</keyword>
<dbReference type="Proteomes" id="UP000294737">
    <property type="component" value="Unassembled WGS sequence"/>
</dbReference>